<sequence length="159" mass="18130">MLFIFIFSLAFGTAFAQNKSEEYLEVKTWKEPKNAVPFKELVLQDSIYLYKDKPFTGIAIERYPNGFLQRAATFVKGKQNGPMLMWYPDGSPQMSANFVNGYLQGRFLGWYNNGSVIYDLMINRGTYAGDNLFDEDASRASSEIEDREGEGPDNDQSQE</sequence>
<dbReference type="KEGG" id="caci:CLOAM1643"/>
<feature type="signal peptide" evidence="2">
    <location>
        <begin position="1"/>
        <end position="16"/>
    </location>
</feature>
<proteinExistence type="predicted"/>
<keyword evidence="4" id="KW-1185">Reference proteome</keyword>
<keyword evidence="2" id="KW-0732">Signal</keyword>
<feature type="region of interest" description="Disordered" evidence="1">
    <location>
        <begin position="137"/>
        <end position="159"/>
    </location>
</feature>
<gene>
    <name evidence="3" type="ordered locus">CLOAM1643</name>
</gene>
<dbReference type="Gene3D" id="2.20.110.10">
    <property type="entry name" value="Histone H3 K4-specific methyltransferase SET7/9 N-terminal domain"/>
    <property type="match status" value="1"/>
</dbReference>
<dbReference type="STRING" id="459349.CLOAM1643"/>
<evidence type="ECO:0008006" key="5">
    <source>
        <dbReference type="Google" id="ProtNLM"/>
    </source>
</evidence>
<feature type="compositionally biased region" description="Acidic residues" evidence="1">
    <location>
        <begin position="145"/>
        <end position="159"/>
    </location>
</feature>
<accession>B0VFP2</accession>
<dbReference type="HOGENOM" id="CLU_1657747_0_0_0"/>
<protein>
    <recommendedName>
        <fullName evidence="5">MORN repeat protein</fullName>
    </recommendedName>
</protein>
<name>B0VFP2_CLOAI</name>
<evidence type="ECO:0000256" key="2">
    <source>
        <dbReference type="SAM" id="SignalP"/>
    </source>
</evidence>
<evidence type="ECO:0000313" key="4">
    <source>
        <dbReference type="Proteomes" id="UP000002019"/>
    </source>
</evidence>
<evidence type="ECO:0000313" key="3">
    <source>
        <dbReference type="EMBL" id="CAO81479.1"/>
    </source>
</evidence>
<dbReference type="eggNOG" id="COG2849">
    <property type="taxonomic scope" value="Bacteria"/>
</dbReference>
<reference evidence="3 4" key="1">
    <citation type="journal article" date="2008" name="J. Bacteriol.">
        <title>'Candidatus Cloacamonas acidaminovorans': genome sequence reconstruction provides a first glimpse of a new bacterial division.</title>
        <authorList>
            <person name="Pelletier E."/>
            <person name="Kreimeyer A."/>
            <person name="Bocs S."/>
            <person name="Rouy Z."/>
            <person name="Gyapay G."/>
            <person name="Chouari R."/>
            <person name="Riviere D."/>
            <person name="Ganesan A."/>
            <person name="Daegelen P."/>
            <person name="Sghir A."/>
            <person name="Cohen G.N."/>
            <person name="Medigue C."/>
            <person name="Weissenbach J."/>
            <person name="Le Paslier D."/>
        </authorList>
    </citation>
    <scope>NUCLEOTIDE SEQUENCE [LARGE SCALE GENOMIC DNA]</scope>
    <source>
        <strain evidence="4">Evry</strain>
    </source>
</reference>
<dbReference type="AlphaFoldDB" id="B0VFP2"/>
<dbReference type="Proteomes" id="UP000002019">
    <property type="component" value="Chromosome"/>
</dbReference>
<organism evidence="3 4">
    <name type="scientific">Cloacimonas acidaminovorans (strain Evry)</name>
    <dbReference type="NCBI Taxonomy" id="459349"/>
    <lineage>
        <taxon>Bacteria</taxon>
        <taxon>Pseudomonadati</taxon>
        <taxon>Candidatus Cloacimonadota</taxon>
        <taxon>Candidatus Cloacimonadia</taxon>
        <taxon>Candidatus Cloacimonadales</taxon>
        <taxon>Candidatus Cloacimonadaceae</taxon>
        <taxon>Candidatus Cloacimonas</taxon>
    </lineage>
</organism>
<feature type="chain" id="PRO_5002758191" description="MORN repeat protein" evidence="2">
    <location>
        <begin position="17"/>
        <end position="159"/>
    </location>
</feature>
<dbReference type="EMBL" id="CU466930">
    <property type="protein sequence ID" value="CAO81479.1"/>
    <property type="molecule type" value="Genomic_DNA"/>
</dbReference>
<evidence type="ECO:0000256" key="1">
    <source>
        <dbReference type="SAM" id="MobiDB-lite"/>
    </source>
</evidence>
<dbReference type="SUPFAM" id="SSF82185">
    <property type="entry name" value="Histone H3 K4-specific methyltransferase SET7/9 N-terminal domain"/>
    <property type="match status" value="1"/>
</dbReference>